<dbReference type="Gene3D" id="3.30.1220.10">
    <property type="entry name" value="CobW-like, C-terminal domain"/>
    <property type="match status" value="1"/>
</dbReference>
<dbReference type="InterPro" id="IPR027417">
    <property type="entry name" value="P-loop_NTPase"/>
</dbReference>
<dbReference type="InterPro" id="IPR011629">
    <property type="entry name" value="CobW-like_C"/>
</dbReference>
<dbReference type="GO" id="GO:0005737">
    <property type="term" value="C:cytoplasm"/>
    <property type="evidence" value="ECO:0007669"/>
    <property type="project" value="TreeGrafter"/>
</dbReference>
<dbReference type="AlphaFoldDB" id="A0A4R6WT58"/>
<dbReference type="NCBIfam" id="TIGR02475">
    <property type="entry name" value="CobW"/>
    <property type="match status" value="1"/>
</dbReference>
<dbReference type="InterPro" id="IPR036627">
    <property type="entry name" value="CobW-likC_sf"/>
</dbReference>
<dbReference type="GO" id="GO:0009236">
    <property type="term" value="P:cobalamin biosynthetic process"/>
    <property type="evidence" value="ECO:0007669"/>
    <property type="project" value="InterPro"/>
</dbReference>
<keyword evidence="3" id="KW-0143">Chaperone</keyword>
<name>A0A4R6WT58_9PROT</name>
<dbReference type="Gene3D" id="3.40.50.300">
    <property type="entry name" value="P-loop containing nucleotide triphosphate hydrolases"/>
    <property type="match status" value="1"/>
</dbReference>
<evidence type="ECO:0000256" key="2">
    <source>
        <dbReference type="ARBA" id="ARBA00022801"/>
    </source>
</evidence>
<dbReference type="Pfam" id="PF07683">
    <property type="entry name" value="CobW_C"/>
    <property type="match status" value="1"/>
</dbReference>
<dbReference type="InterPro" id="IPR012824">
    <property type="entry name" value="CobW"/>
</dbReference>
<dbReference type="CDD" id="cd03112">
    <property type="entry name" value="CobW-like"/>
    <property type="match status" value="1"/>
</dbReference>
<comment type="similarity">
    <text evidence="4">Belongs to the SIMIBI class G3E GTPase family. ZNG1 subfamily.</text>
</comment>
<dbReference type="RefSeq" id="WP_133611523.1">
    <property type="nucleotide sequence ID" value="NZ_SNYW01000001.1"/>
</dbReference>
<dbReference type="PANTHER" id="PTHR13748">
    <property type="entry name" value="COBW-RELATED"/>
    <property type="match status" value="1"/>
</dbReference>
<evidence type="ECO:0000313" key="9">
    <source>
        <dbReference type="EMBL" id="TDQ86409.1"/>
    </source>
</evidence>
<keyword evidence="2" id="KW-0378">Hydrolase</keyword>
<evidence type="ECO:0000256" key="4">
    <source>
        <dbReference type="ARBA" id="ARBA00034320"/>
    </source>
</evidence>
<dbReference type="SUPFAM" id="SSF52540">
    <property type="entry name" value="P-loop containing nucleoside triphosphate hydrolases"/>
    <property type="match status" value="1"/>
</dbReference>
<keyword evidence="1" id="KW-0547">Nucleotide-binding</keyword>
<accession>A0A4R6WT58</accession>
<dbReference type="Proteomes" id="UP000295783">
    <property type="component" value="Unassembled WGS sequence"/>
</dbReference>
<evidence type="ECO:0000313" key="10">
    <source>
        <dbReference type="Proteomes" id="UP000295783"/>
    </source>
</evidence>
<proteinExistence type="inferred from homology"/>
<evidence type="ECO:0000256" key="5">
    <source>
        <dbReference type="ARBA" id="ARBA00045658"/>
    </source>
</evidence>
<evidence type="ECO:0000256" key="3">
    <source>
        <dbReference type="ARBA" id="ARBA00023186"/>
    </source>
</evidence>
<dbReference type="SUPFAM" id="SSF90002">
    <property type="entry name" value="Hypothetical protein YjiA, C-terminal domain"/>
    <property type="match status" value="1"/>
</dbReference>
<sequence length="346" mass="37178">MSASTGKIPATIVTGFLGAGKTSLIQHLLKNAGGKRLALIINEFGELGVDGEIVKGCRIEGCPEENIVELANGCICCTVADDFLPTMKALIDRGLPPDHIVIETSGLALPKPLVKAFNWPEIRTRVTVDGVVAVVDGPAVAAGRFADNPAAVDAQRKQDDGLDHESPLAELFEDQINCADLIIVNKADQMSSVEHEAAQAHIIKELQRPAKMITARFGEVDPRVLLGLDAKAEDDLAARPSHHELEGEDHDHDDFESFHVDVPELSSPQELLGKLAPAIAAHDILRVKGFLAVAGKEMRLVLQGVGSRLQHYYDRPWESHEGRRGQIVVIGLKGLDRAAITAAIAA</sequence>
<evidence type="ECO:0000256" key="1">
    <source>
        <dbReference type="ARBA" id="ARBA00022741"/>
    </source>
</evidence>
<dbReference type="GO" id="GO:0016787">
    <property type="term" value="F:hydrolase activity"/>
    <property type="evidence" value="ECO:0007669"/>
    <property type="project" value="UniProtKB-KW"/>
</dbReference>
<evidence type="ECO:0000259" key="8">
    <source>
        <dbReference type="Pfam" id="PF07683"/>
    </source>
</evidence>
<protein>
    <submittedName>
        <fullName evidence="9">Cobalamin biosynthesis protein CobW</fullName>
    </submittedName>
</protein>
<feature type="domain" description="CobW C-terminal" evidence="8">
    <location>
        <begin position="263"/>
        <end position="345"/>
    </location>
</feature>
<evidence type="ECO:0000256" key="6">
    <source>
        <dbReference type="ARBA" id="ARBA00049117"/>
    </source>
</evidence>
<reference evidence="9 10" key="1">
    <citation type="submission" date="2019-03" db="EMBL/GenBank/DDBJ databases">
        <title>Genomic Encyclopedia of Type Strains, Phase III (KMG-III): the genomes of soil and plant-associated and newly described type strains.</title>
        <authorList>
            <person name="Whitman W."/>
        </authorList>
    </citation>
    <scope>NUCLEOTIDE SEQUENCE [LARGE SCALE GENOMIC DNA]</scope>
    <source>
        <strain evidence="9 10">CGMCC 1.7660</strain>
    </source>
</reference>
<dbReference type="EMBL" id="SNYW01000001">
    <property type="protein sequence ID" value="TDQ86409.1"/>
    <property type="molecule type" value="Genomic_DNA"/>
</dbReference>
<dbReference type="InterPro" id="IPR003495">
    <property type="entry name" value="CobW/HypB/UreG_nucleotide-bd"/>
</dbReference>
<dbReference type="Pfam" id="PF02492">
    <property type="entry name" value="cobW"/>
    <property type="match status" value="1"/>
</dbReference>
<comment type="function">
    <text evidence="5">Zinc chaperone that directly transfers zinc cofactor to target proteins, thereby activating them. Zinc is transferred from the CXCC motif in the GTPase domain to the zinc binding site in target proteins in a process requiring GTP hydrolysis.</text>
</comment>
<organism evidence="9 10">
    <name type="scientific">Dongia mobilis</name>
    <dbReference type="NCBI Taxonomy" id="578943"/>
    <lineage>
        <taxon>Bacteria</taxon>
        <taxon>Pseudomonadati</taxon>
        <taxon>Pseudomonadota</taxon>
        <taxon>Alphaproteobacteria</taxon>
        <taxon>Rhodospirillales</taxon>
        <taxon>Dongiaceae</taxon>
        <taxon>Dongia</taxon>
    </lineage>
</organism>
<dbReference type="PANTHER" id="PTHR13748:SF62">
    <property type="entry name" value="COBW DOMAIN-CONTAINING PROTEIN"/>
    <property type="match status" value="1"/>
</dbReference>
<evidence type="ECO:0000259" key="7">
    <source>
        <dbReference type="Pfam" id="PF02492"/>
    </source>
</evidence>
<comment type="catalytic activity">
    <reaction evidence="6">
        <text>GTP + H2O = GDP + phosphate + H(+)</text>
        <dbReference type="Rhea" id="RHEA:19669"/>
        <dbReference type="ChEBI" id="CHEBI:15377"/>
        <dbReference type="ChEBI" id="CHEBI:15378"/>
        <dbReference type="ChEBI" id="CHEBI:37565"/>
        <dbReference type="ChEBI" id="CHEBI:43474"/>
        <dbReference type="ChEBI" id="CHEBI:58189"/>
    </reaction>
    <physiologicalReaction direction="left-to-right" evidence="6">
        <dbReference type="Rhea" id="RHEA:19670"/>
    </physiologicalReaction>
</comment>
<comment type="caution">
    <text evidence="9">The sequence shown here is derived from an EMBL/GenBank/DDBJ whole genome shotgun (WGS) entry which is preliminary data.</text>
</comment>
<gene>
    <name evidence="9" type="ORF">A8950_0100</name>
</gene>
<keyword evidence="10" id="KW-1185">Reference proteome</keyword>
<dbReference type="InterPro" id="IPR051316">
    <property type="entry name" value="Zinc-reg_GTPase_activator"/>
</dbReference>
<dbReference type="OrthoDB" id="9808822at2"/>
<feature type="domain" description="CobW/HypB/UreG nucleotide-binding" evidence="7">
    <location>
        <begin position="9"/>
        <end position="213"/>
    </location>
</feature>
<dbReference type="GO" id="GO:0000166">
    <property type="term" value="F:nucleotide binding"/>
    <property type="evidence" value="ECO:0007669"/>
    <property type="project" value="UniProtKB-KW"/>
</dbReference>